<name>A0A2K3K186_TRIPR</name>
<evidence type="ECO:0000313" key="2">
    <source>
        <dbReference type="Proteomes" id="UP000236291"/>
    </source>
</evidence>
<dbReference type="EMBL" id="ASHM01081916">
    <property type="protein sequence ID" value="PNX60061.1"/>
    <property type="molecule type" value="Genomic_DNA"/>
</dbReference>
<proteinExistence type="predicted"/>
<accession>A0A2K3K186</accession>
<comment type="caution">
    <text evidence="1">The sequence shown here is derived from an EMBL/GenBank/DDBJ whole genome shotgun (WGS) entry which is preliminary data.</text>
</comment>
<reference evidence="1 2" key="1">
    <citation type="journal article" date="2014" name="Am. J. Bot.">
        <title>Genome assembly and annotation for red clover (Trifolium pratense; Fabaceae).</title>
        <authorList>
            <person name="Istvanek J."/>
            <person name="Jaros M."/>
            <person name="Krenek A."/>
            <person name="Repkova J."/>
        </authorList>
    </citation>
    <scope>NUCLEOTIDE SEQUENCE [LARGE SCALE GENOMIC DNA]</scope>
    <source>
        <strain evidence="2">cv. Tatra</strain>
        <tissue evidence="1">Young leaves</tissue>
    </source>
</reference>
<evidence type="ECO:0000313" key="1">
    <source>
        <dbReference type="EMBL" id="PNX60061.1"/>
    </source>
</evidence>
<protein>
    <submittedName>
        <fullName evidence="1">Uncharacterized protein</fullName>
    </submittedName>
</protein>
<feature type="non-terminal residue" evidence="1">
    <location>
        <position position="35"/>
    </location>
</feature>
<gene>
    <name evidence="1" type="ORF">L195_g051733</name>
</gene>
<sequence>MKILETRIRPYTTVHDQFFTIDDSRPAPHPTECFH</sequence>
<dbReference type="AlphaFoldDB" id="A0A2K3K186"/>
<organism evidence="1 2">
    <name type="scientific">Trifolium pratense</name>
    <name type="common">Red clover</name>
    <dbReference type="NCBI Taxonomy" id="57577"/>
    <lineage>
        <taxon>Eukaryota</taxon>
        <taxon>Viridiplantae</taxon>
        <taxon>Streptophyta</taxon>
        <taxon>Embryophyta</taxon>
        <taxon>Tracheophyta</taxon>
        <taxon>Spermatophyta</taxon>
        <taxon>Magnoliopsida</taxon>
        <taxon>eudicotyledons</taxon>
        <taxon>Gunneridae</taxon>
        <taxon>Pentapetalae</taxon>
        <taxon>rosids</taxon>
        <taxon>fabids</taxon>
        <taxon>Fabales</taxon>
        <taxon>Fabaceae</taxon>
        <taxon>Papilionoideae</taxon>
        <taxon>50 kb inversion clade</taxon>
        <taxon>NPAAA clade</taxon>
        <taxon>Hologalegina</taxon>
        <taxon>IRL clade</taxon>
        <taxon>Trifolieae</taxon>
        <taxon>Trifolium</taxon>
    </lineage>
</organism>
<reference evidence="1 2" key="2">
    <citation type="journal article" date="2017" name="Front. Plant Sci.">
        <title>Gene Classification and Mining of Molecular Markers Useful in Red Clover (Trifolium pratense) Breeding.</title>
        <authorList>
            <person name="Istvanek J."/>
            <person name="Dluhosova J."/>
            <person name="Dluhos P."/>
            <person name="Patkova L."/>
            <person name="Nedelnik J."/>
            <person name="Repkova J."/>
        </authorList>
    </citation>
    <scope>NUCLEOTIDE SEQUENCE [LARGE SCALE GENOMIC DNA]</scope>
    <source>
        <strain evidence="2">cv. Tatra</strain>
        <tissue evidence="1">Young leaves</tissue>
    </source>
</reference>
<dbReference type="Proteomes" id="UP000236291">
    <property type="component" value="Unassembled WGS sequence"/>
</dbReference>